<evidence type="ECO:0000256" key="1">
    <source>
        <dbReference type="SAM" id="MobiDB-lite"/>
    </source>
</evidence>
<feature type="compositionally biased region" description="Polar residues" evidence="1">
    <location>
        <begin position="921"/>
        <end position="947"/>
    </location>
</feature>
<dbReference type="GeneID" id="7451118"/>
<dbReference type="HOGENOM" id="CLU_258392_0_0_1"/>
<evidence type="ECO:0000313" key="2">
    <source>
        <dbReference type="EMBL" id="EED91428.1"/>
    </source>
</evidence>
<feature type="compositionally biased region" description="Acidic residues" evidence="1">
    <location>
        <begin position="851"/>
        <end position="860"/>
    </location>
</feature>
<feature type="region of interest" description="Disordered" evidence="1">
    <location>
        <begin position="191"/>
        <end position="254"/>
    </location>
</feature>
<dbReference type="KEGG" id="tps:THAPSDRAFT_5915"/>
<feature type="compositionally biased region" description="Low complexity" evidence="1">
    <location>
        <begin position="896"/>
        <end position="914"/>
    </location>
</feature>
<dbReference type="Proteomes" id="UP000001449">
    <property type="component" value="Chromosome 6"/>
</dbReference>
<feature type="compositionally biased region" description="Low complexity" evidence="1">
    <location>
        <begin position="236"/>
        <end position="245"/>
    </location>
</feature>
<dbReference type="PaxDb" id="35128-Thaps5915"/>
<dbReference type="SUPFAM" id="SSF82171">
    <property type="entry name" value="DPP6 N-terminal domain-like"/>
    <property type="match status" value="1"/>
</dbReference>
<feature type="compositionally biased region" description="Polar residues" evidence="1">
    <location>
        <begin position="226"/>
        <end position="235"/>
    </location>
</feature>
<feature type="region of interest" description="Disordered" evidence="1">
    <location>
        <begin position="754"/>
        <end position="783"/>
    </location>
</feature>
<organism evidence="2 3">
    <name type="scientific">Thalassiosira pseudonana</name>
    <name type="common">Marine diatom</name>
    <name type="synonym">Cyclotella nana</name>
    <dbReference type="NCBI Taxonomy" id="35128"/>
    <lineage>
        <taxon>Eukaryota</taxon>
        <taxon>Sar</taxon>
        <taxon>Stramenopiles</taxon>
        <taxon>Ochrophyta</taxon>
        <taxon>Bacillariophyta</taxon>
        <taxon>Coscinodiscophyceae</taxon>
        <taxon>Thalassiosirophycidae</taxon>
        <taxon>Thalassiosirales</taxon>
        <taxon>Thalassiosiraceae</taxon>
        <taxon>Thalassiosira</taxon>
    </lineage>
</organism>
<feature type="compositionally biased region" description="Gly residues" evidence="1">
    <location>
        <begin position="197"/>
        <end position="213"/>
    </location>
</feature>
<reference evidence="2 3" key="2">
    <citation type="journal article" date="2008" name="Nature">
        <title>The Phaeodactylum genome reveals the evolutionary history of diatom genomes.</title>
        <authorList>
            <person name="Bowler C."/>
            <person name="Allen A.E."/>
            <person name="Badger J.H."/>
            <person name="Grimwood J."/>
            <person name="Jabbari K."/>
            <person name="Kuo A."/>
            <person name="Maheswari U."/>
            <person name="Martens C."/>
            <person name="Maumus F."/>
            <person name="Otillar R.P."/>
            <person name="Rayko E."/>
            <person name="Salamov A."/>
            <person name="Vandepoele K."/>
            <person name="Beszteri B."/>
            <person name="Gruber A."/>
            <person name="Heijde M."/>
            <person name="Katinka M."/>
            <person name="Mock T."/>
            <person name="Valentin K."/>
            <person name="Verret F."/>
            <person name="Berges J.A."/>
            <person name="Brownlee C."/>
            <person name="Cadoret J.P."/>
            <person name="Chiovitti A."/>
            <person name="Choi C.J."/>
            <person name="Coesel S."/>
            <person name="De Martino A."/>
            <person name="Detter J.C."/>
            <person name="Durkin C."/>
            <person name="Falciatore A."/>
            <person name="Fournet J."/>
            <person name="Haruta M."/>
            <person name="Huysman M.J."/>
            <person name="Jenkins B.D."/>
            <person name="Jiroutova K."/>
            <person name="Jorgensen R.E."/>
            <person name="Joubert Y."/>
            <person name="Kaplan A."/>
            <person name="Kroger N."/>
            <person name="Kroth P.G."/>
            <person name="La Roche J."/>
            <person name="Lindquist E."/>
            <person name="Lommer M."/>
            <person name="Martin-Jezequel V."/>
            <person name="Lopez P.J."/>
            <person name="Lucas S."/>
            <person name="Mangogna M."/>
            <person name="McGinnis K."/>
            <person name="Medlin L.K."/>
            <person name="Montsant A."/>
            <person name="Oudot-Le Secq M.P."/>
            <person name="Napoli C."/>
            <person name="Obornik M."/>
            <person name="Parker M.S."/>
            <person name="Petit J.L."/>
            <person name="Porcel B.M."/>
            <person name="Poulsen N."/>
            <person name="Robison M."/>
            <person name="Rychlewski L."/>
            <person name="Rynearson T.A."/>
            <person name="Schmutz J."/>
            <person name="Shapiro H."/>
            <person name="Siaut M."/>
            <person name="Stanley M."/>
            <person name="Sussman M.R."/>
            <person name="Taylor A.R."/>
            <person name="Vardi A."/>
            <person name="von Dassow P."/>
            <person name="Vyverman W."/>
            <person name="Willis A."/>
            <person name="Wyrwicz L.S."/>
            <person name="Rokhsar D.S."/>
            <person name="Weissenbach J."/>
            <person name="Armbrust E.V."/>
            <person name="Green B.R."/>
            <person name="Van de Peer Y."/>
            <person name="Grigoriev I.V."/>
        </authorList>
    </citation>
    <scope>NUCLEOTIDE SEQUENCE [LARGE SCALE GENOMIC DNA]</scope>
    <source>
        <strain evidence="2 3">CCMP1335</strain>
    </source>
</reference>
<feature type="compositionally biased region" description="Polar residues" evidence="1">
    <location>
        <begin position="138"/>
        <end position="149"/>
    </location>
</feature>
<proteinExistence type="predicted"/>
<feature type="region of interest" description="Disordered" evidence="1">
    <location>
        <begin position="127"/>
        <end position="158"/>
    </location>
</feature>
<dbReference type="PANTHER" id="PTHR36220:SF1">
    <property type="entry name" value="GAMMA TUBULIN COMPLEX COMPONENT C-TERMINAL DOMAIN-CONTAINING PROTEIN"/>
    <property type="match status" value="1"/>
</dbReference>
<sequence>MEVDFPTSRESFLAKTGYDFPYSSDGSLGIYDEAMSKSDADGGGIADDGHVVGTEDGVESADVSDIDDWHSADGELLSMTELQSKPNDIEAASATATSNNNHNLNMSNESYFMCWPTSEDGSSIGESTLDNNDGYHISHNTHNNNTRPTKQAVDDSIRSDMEPRRTAIEGEIICDFPADRTPFVRRISHDSMLSSGVGSGNSVGGGLMGGGSGSQSSTSATRKDTINTPRRSSVCSATSGRSGRSVGSGGAHRFRKSLDTISSETSLKKLNRKSMRDSLIASMQRREQLEEQQERHKFQQKEQQFMAMKRSGSLTMLHDANASALPLLGWDASDDSDCSSLQSRQSYRSNLSFKSGLSRSHHSVGPMSQSLSSYIQKQQQISSRPLASSLDQKAGYSHGFQCDEFVSRESFRKNNANNFFSQSLTSIGDNSNAAVAMEEEIDPKKPWKKAPVGSVKYRNTSERRGSGYSSRMSITSILSEGDCIALQESAEGGGTTTQISDDVLLHLSSATNSKSAILLAEKECDTSSQQPFRMTTSVTSSLGDDDDGSELTELRQAQEVLFPVAEGCAKEDEAANSIGGEQQLFGVDDSERSVVRSFSSRKSARGQNSSLDVIAHLDRVEEDPMKEDPMKEDVKSRASDNDSGDSSSVPPPQTRGSMVSSFSMEPSPLEELDVDLSDLPAVRSPLMATRDEKVESDTYSDMDVEQGVAPSIRLCMSTQDDDIEKEFNTERLEEVVFTPRTIVEEDENELEHFLEETRDNTAKDDSVKSDSKGGSSRRSKATAHITERFKPMKDRIKKQSGSNYMRRRNKRLYKFCVWNCGKITGCVVLASCIIAGIAVSSWYGASRAVDEGIEPPDDPESGVQWLPVGETGRNPPLFNSTDSEETDYVSNTTTFPSLASSEAEAPSWPSESPSIHLIPSMSPSALDSHAPSTSPSALGSQAPSVSPSEADLSMISFQSLQIIAGDSEFDYAGASVSTTPAGNIIAVGFREADGQDVQSGVVRVYEQTGGLFNPLGVDSPFGTASGDEFGASVALSNDGKRVAVGSRSASTAGRTKNGEVKVYEYSEAFSSWLRLGNIIEGMDDKDRLGFSVSISGNGLRVACGAPKGNGGTGSTSVYEYNGSEWSLVGRVLVGDNIGDRAGFTVSLNEDGSILAVGSYAAAPDGFTKSGSVSIYKDKGRSTFQIWGLSGQVLIGYGDNAQFGYSIGLSGDGQRIVVGIPGYSVVADGSNEGSCEVFELRGKIWTSIGTYVGEDRYEEAGSHVSISNDGNWITCSKTSKEEVTVLRDDGSGWIVVDSITSSFTDAISFGSSASVSEEGTRIVVGSPSYDSSTGFIELFTRG</sequence>
<protein>
    <submittedName>
        <fullName evidence="2">Uncharacterized protein</fullName>
    </submittedName>
</protein>
<dbReference type="eggNOG" id="ENOG502RUN2">
    <property type="taxonomic scope" value="Eukaryota"/>
</dbReference>
<accession>B8C512</accession>
<dbReference type="EMBL" id="CM000643">
    <property type="protein sequence ID" value="EED91428.1"/>
    <property type="molecule type" value="Genomic_DNA"/>
</dbReference>
<reference evidence="2 3" key="1">
    <citation type="journal article" date="2004" name="Science">
        <title>The genome of the diatom Thalassiosira pseudonana: ecology, evolution, and metabolism.</title>
        <authorList>
            <person name="Armbrust E.V."/>
            <person name="Berges J.A."/>
            <person name="Bowler C."/>
            <person name="Green B.R."/>
            <person name="Martinez D."/>
            <person name="Putnam N.H."/>
            <person name="Zhou S."/>
            <person name="Allen A.E."/>
            <person name="Apt K.E."/>
            <person name="Bechner M."/>
            <person name="Brzezinski M.A."/>
            <person name="Chaal B.K."/>
            <person name="Chiovitti A."/>
            <person name="Davis A.K."/>
            <person name="Demarest M.S."/>
            <person name="Detter J.C."/>
            <person name="Glavina T."/>
            <person name="Goodstein D."/>
            <person name="Hadi M.Z."/>
            <person name="Hellsten U."/>
            <person name="Hildebrand M."/>
            <person name="Jenkins B.D."/>
            <person name="Jurka J."/>
            <person name="Kapitonov V.V."/>
            <person name="Kroger N."/>
            <person name="Lau W.W."/>
            <person name="Lane T.W."/>
            <person name="Larimer F.W."/>
            <person name="Lippmeier J.C."/>
            <person name="Lucas S."/>
            <person name="Medina M."/>
            <person name="Montsant A."/>
            <person name="Obornik M."/>
            <person name="Parker M.S."/>
            <person name="Palenik B."/>
            <person name="Pazour G.J."/>
            <person name="Richardson P.M."/>
            <person name="Rynearson T.A."/>
            <person name="Saito M.A."/>
            <person name="Schwartz D.C."/>
            <person name="Thamatrakoln K."/>
            <person name="Valentin K."/>
            <person name="Vardi A."/>
            <person name="Wilkerson F.P."/>
            <person name="Rokhsar D.S."/>
        </authorList>
    </citation>
    <scope>NUCLEOTIDE SEQUENCE [LARGE SCALE GENOMIC DNA]</scope>
    <source>
        <strain evidence="2 3">CCMP1335</strain>
    </source>
</reference>
<feature type="region of interest" description="Disordered" evidence="1">
    <location>
        <begin position="850"/>
        <end position="947"/>
    </location>
</feature>
<feature type="region of interest" description="Disordered" evidence="1">
    <location>
        <begin position="598"/>
        <end position="668"/>
    </location>
</feature>
<dbReference type="InParanoid" id="B8C512"/>
<dbReference type="RefSeq" id="XP_002291321.1">
    <property type="nucleotide sequence ID" value="XM_002291285.1"/>
</dbReference>
<keyword evidence="3" id="KW-1185">Reference proteome</keyword>
<dbReference type="PANTHER" id="PTHR36220">
    <property type="entry name" value="UNNAMED PRODUCT"/>
    <property type="match status" value="1"/>
</dbReference>
<evidence type="ECO:0000313" key="3">
    <source>
        <dbReference type="Proteomes" id="UP000001449"/>
    </source>
</evidence>
<feature type="compositionally biased region" description="Basic and acidic residues" evidence="1">
    <location>
        <begin position="754"/>
        <end position="771"/>
    </location>
</feature>
<feature type="compositionally biased region" description="Basic and acidic residues" evidence="1">
    <location>
        <begin position="615"/>
        <end position="640"/>
    </location>
</feature>
<feature type="compositionally biased region" description="Polar residues" evidence="1">
    <location>
        <begin position="644"/>
        <end position="664"/>
    </location>
</feature>
<name>B8C512_THAPS</name>
<gene>
    <name evidence="2" type="ORF">THAPSDRAFT_5915</name>
</gene>